<proteinExistence type="predicted"/>
<dbReference type="AlphaFoldDB" id="A0A1C5JZK4"/>
<accession>A0A1C5JZK4</accession>
<sequence length="88" mass="10388">MYDHLVARELAGRWWNGVWGRLTRRDVWLTREVRWHVIARAGDSETGKVLRWEFDTEDEARLMVRRLVQADGGQWREQTGEAATQPPV</sequence>
<gene>
    <name evidence="1" type="ORF">GA0070609_5188</name>
</gene>
<evidence type="ECO:0000313" key="2">
    <source>
        <dbReference type="Proteomes" id="UP000198217"/>
    </source>
</evidence>
<reference evidence="1 2" key="1">
    <citation type="submission" date="2016-06" db="EMBL/GenBank/DDBJ databases">
        <authorList>
            <person name="Kjaerup R.B."/>
            <person name="Dalgaard T.S."/>
            <person name="Juul-Madsen H.R."/>
        </authorList>
    </citation>
    <scope>NUCLEOTIDE SEQUENCE [LARGE SCALE GENOMIC DNA]</scope>
    <source>
        <strain evidence="1 2">DSM 43904</strain>
    </source>
</reference>
<organism evidence="1 2">
    <name type="scientific">Micromonospora echinaurantiaca</name>
    <dbReference type="NCBI Taxonomy" id="47857"/>
    <lineage>
        <taxon>Bacteria</taxon>
        <taxon>Bacillati</taxon>
        <taxon>Actinomycetota</taxon>
        <taxon>Actinomycetes</taxon>
        <taxon>Micromonosporales</taxon>
        <taxon>Micromonosporaceae</taxon>
        <taxon>Micromonospora</taxon>
    </lineage>
</organism>
<keyword evidence="2" id="KW-1185">Reference proteome</keyword>
<protein>
    <submittedName>
        <fullName evidence="1">Uncharacterized protein</fullName>
    </submittedName>
</protein>
<name>A0A1C5JZK4_9ACTN</name>
<dbReference type="EMBL" id="LT607750">
    <property type="protein sequence ID" value="SCG75947.1"/>
    <property type="molecule type" value="Genomic_DNA"/>
</dbReference>
<dbReference type="Proteomes" id="UP000198217">
    <property type="component" value="Chromosome I"/>
</dbReference>
<evidence type="ECO:0000313" key="1">
    <source>
        <dbReference type="EMBL" id="SCG75947.1"/>
    </source>
</evidence>